<name>A0A6G7XFC1_9MICO</name>
<dbReference type="Gene3D" id="3.40.630.30">
    <property type="match status" value="1"/>
</dbReference>
<proteinExistence type="predicted"/>
<dbReference type="Proteomes" id="UP000502677">
    <property type="component" value="Chromosome"/>
</dbReference>
<evidence type="ECO:0000313" key="4">
    <source>
        <dbReference type="EMBL" id="QIK63310.1"/>
    </source>
</evidence>
<dbReference type="RefSeq" id="WP_166291271.1">
    <property type="nucleotide sequence ID" value="NZ_CP049863.1"/>
</dbReference>
<dbReference type="GO" id="GO:0016747">
    <property type="term" value="F:acyltransferase activity, transferring groups other than amino-acyl groups"/>
    <property type="evidence" value="ECO:0007669"/>
    <property type="project" value="InterPro"/>
</dbReference>
<dbReference type="KEGG" id="lvi:G7068_08945"/>
<feature type="domain" description="N-acetyltransferase" evidence="3">
    <location>
        <begin position="8"/>
        <end position="179"/>
    </location>
</feature>
<dbReference type="AlphaFoldDB" id="A0A6G7XFC1"/>
<dbReference type="SUPFAM" id="SSF55729">
    <property type="entry name" value="Acyl-CoA N-acyltransferases (Nat)"/>
    <property type="match status" value="1"/>
</dbReference>
<reference evidence="4 5" key="1">
    <citation type="submission" date="2020-03" db="EMBL/GenBank/DDBJ databases">
        <title>Leucobacter sp. nov., isolated from beetles.</title>
        <authorList>
            <person name="Hyun D.-W."/>
            <person name="Bae J.-W."/>
        </authorList>
    </citation>
    <scope>NUCLEOTIDE SEQUENCE [LARGE SCALE GENOMIC DNA]</scope>
    <source>
        <strain evidence="4 5">HDW9C</strain>
    </source>
</reference>
<dbReference type="EMBL" id="CP049863">
    <property type="protein sequence ID" value="QIK63310.1"/>
    <property type="molecule type" value="Genomic_DNA"/>
</dbReference>
<dbReference type="InterPro" id="IPR016181">
    <property type="entry name" value="Acyl_CoA_acyltransferase"/>
</dbReference>
<sequence length="183" mass="20527">MSEAHITVEITRLQSADLTEDFFAQAATLLQTLVKNGAAIGWVEPPPAEEVEDLLRGVVAASKQSNACLVAAWDRGRLLGLSYWIRYERPTHNPHVDIEKVAVDPAAQGRRIGRRIMLELLQAARDARVEVVTLDLRGDNVRAMALYESLGFTRYGLLPRFVAFGEDRYDKLFYALDLRDETA</sequence>
<evidence type="ECO:0000256" key="1">
    <source>
        <dbReference type="ARBA" id="ARBA00022679"/>
    </source>
</evidence>
<protein>
    <submittedName>
        <fullName evidence="4">GNAT family N-acetyltransferase</fullName>
    </submittedName>
</protein>
<dbReference type="PANTHER" id="PTHR43877">
    <property type="entry name" value="AMINOALKYLPHOSPHONATE N-ACETYLTRANSFERASE-RELATED-RELATED"/>
    <property type="match status" value="1"/>
</dbReference>
<evidence type="ECO:0000259" key="3">
    <source>
        <dbReference type="PROSITE" id="PS51186"/>
    </source>
</evidence>
<gene>
    <name evidence="4" type="ORF">G7068_08945</name>
</gene>
<accession>A0A6G7XFC1</accession>
<keyword evidence="1 4" id="KW-0808">Transferase</keyword>
<keyword evidence="5" id="KW-1185">Reference proteome</keyword>
<dbReference type="CDD" id="cd04301">
    <property type="entry name" value="NAT_SF"/>
    <property type="match status" value="1"/>
</dbReference>
<dbReference type="InterPro" id="IPR000182">
    <property type="entry name" value="GNAT_dom"/>
</dbReference>
<evidence type="ECO:0000256" key="2">
    <source>
        <dbReference type="ARBA" id="ARBA00023315"/>
    </source>
</evidence>
<dbReference type="PROSITE" id="PS51186">
    <property type="entry name" value="GNAT"/>
    <property type="match status" value="1"/>
</dbReference>
<dbReference type="InterPro" id="IPR050832">
    <property type="entry name" value="Bact_Acetyltransf"/>
</dbReference>
<dbReference type="Pfam" id="PF00583">
    <property type="entry name" value="Acetyltransf_1"/>
    <property type="match status" value="1"/>
</dbReference>
<keyword evidence="2" id="KW-0012">Acyltransferase</keyword>
<evidence type="ECO:0000313" key="5">
    <source>
        <dbReference type="Proteomes" id="UP000502677"/>
    </source>
</evidence>
<organism evidence="4 5">
    <name type="scientific">Leucobacter viscericola</name>
    <dbReference type="NCBI Taxonomy" id="2714935"/>
    <lineage>
        <taxon>Bacteria</taxon>
        <taxon>Bacillati</taxon>
        <taxon>Actinomycetota</taxon>
        <taxon>Actinomycetes</taxon>
        <taxon>Micrococcales</taxon>
        <taxon>Microbacteriaceae</taxon>
        <taxon>Leucobacter</taxon>
    </lineage>
</organism>